<evidence type="ECO:0000256" key="1">
    <source>
        <dbReference type="ARBA" id="ARBA00008026"/>
    </source>
</evidence>
<evidence type="ECO:0000256" key="3">
    <source>
        <dbReference type="ARBA" id="ARBA00022723"/>
    </source>
</evidence>
<keyword evidence="2 9" id="KW-0808">Transferase</keyword>
<feature type="binding site" description="in other chain" evidence="9">
    <location>
        <begin position="96"/>
        <end position="98"/>
    </location>
    <ligand>
        <name>ATP</name>
        <dbReference type="ChEBI" id="CHEBI:30616"/>
        <note>ligand shared between dimeric partners</note>
    </ligand>
</feature>
<organism evidence="12 13">
    <name type="scientific">Mycolicibacterium monacense</name>
    <name type="common">Mycobacterium monacense</name>
    <dbReference type="NCBI Taxonomy" id="85693"/>
    <lineage>
        <taxon>Bacteria</taxon>
        <taxon>Bacillati</taxon>
        <taxon>Actinomycetota</taxon>
        <taxon>Actinomycetes</taxon>
        <taxon>Mycobacteriales</taxon>
        <taxon>Mycobacteriaceae</taxon>
        <taxon>Mycolicibacterium</taxon>
    </lineage>
</organism>
<dbReference type="InterPro" id="IPR036676">
    <property type="entry name" value="PurM-like_C_sf"/>
</dbReference>
<dbReference type="InterPro" id="IPR016188">
    <property type="entry name" value="PurM-like_N"/>
</dbReference>
<accession>A0AAD1J1P1</accession>
<comment type="catalytic activity">
    <reaction evidence="9">
        <text>hydrogenselenide + ATP + H2O = selenophosphate + AMP + phosphate + 2 H(+)</text>
        <dbReference type="Rhea" id="RHEA:18737"/>
        <dbReference type="ChEBI" id="CHEBI:15377"/>
        <dbReference type="ChEBI" id="CHEBI:15378"/>
        <dbReference type="ChEBI" id="CHEBI:16144"/>
        <dbReference type="ChEBI" id="CHEBI:29317"/>
        <dbReference type="ChEBI" id="CHEBI:30616"/>
        <dbReference type="ChEBI" id="CHEBI:43474"/>
        <dbReference type="ChEBI" id="CHEBI:456215"/>
        <dbReference type="EC" id="2.7.9.3"/>
    </reaction>
</comment>
<dbReference type="InterPro" id="IPR036921">
    <property type="entry name" value="PurM-like_N_sf"/>
</dbReference>
<sequence>MAEADGNRTRQRQILPFDDFEDRAGHQTGYASLGHGPIMAGTMVDMTSVTYRLTQYAHGGGCACKIPPGELEEVVRGLSAAQPDSPFGELLVGLDDGDDAAAVRISGDTALIATTDFFTPVVDDPYDWGRIAATNALSDVYAMGGRPVVAVNLLGWPRDVLPFELAAETLRGGLDVCNAAGCHLAGGHSVDDPEPKYGLAVTGIADPNRLLRNDAGKPGTPLSLTKPLGIGVLNTRHKATGERSEEAIAVMTTLNAQAAVAALEAGAECATDVTGFGLLGHLYKLARASGVTAVVDAAAVPYIAGAREALAAGHVSGGTRRNLEWVAPHADLSAVGADEALLMADAQTSGGLLIAGEIPGAPVIGELVPRGEHTLVVR</sequence>
<feature type="binding site" description="in other chain" evidence="9">
    <location>
        <position position="116"/>
    </location>
    <ligand>
        <name>ATP</name>
        <dbReference type="ChEBI" id="CHEBI:30616"/>
        <note>ligand shared between dimeric partners</note>
    </ligand>
</feature>
<evidence type="ECO:0000256" key="7">
    <source>
        <dbReference type="ARBA" id="ARBA00022842"/>
    </source>
</evidence>
<dbReference type="NCBIfam" id="TIGR00476">
    <property type="entry name" value="selD"/>
    <property type="match status" value="1"/>
</dbReference>
<dbReference type="Gene3D" id="3.90.650.10">
    <property type="entry name" value="PurM-like C-terminal domain"/>
    <property type="match status" value="1"/>
</dbReference>
<feature type="binding site" description="in other chain" evidence="9">
    <location>
        <position position="139"/>
    </location>
    <ligand>
        <name>ATP</name>
        <dbReference type="ChEBI" id="CHEBI:30616"/>
        <note>ligand shared between dimeric partners</note>
    </ligand>
</feature>
<evidence type="ECO:0000259" key="10">
    <source>
        <dbReference type="Pfam" id="PF00586"/>
    </source>
</evidence>
<name>A0AAD1J1P1_MYCMB</name>
<evidence type="ECO:0000259" key="11">
    <source>
        <dbReference type="Pfam" id="PF02769"/>
    </source>
</evidence>
<dbReference type="HAMAP" id="MF_00625">
    <property type="entry name" value="SelD"/>
    <property type="match status" value="1"/>
</dbReference>
<dbReference type="Gene3D" id="3.30.1330.10">
    <property type="entry name" value="PurM-like, N-terminal domain"/>
    <property type="match status" value="1"/>
</dbReference>
<protein>
    <recommendedName>
        <fullName evidence="9">Selenide, water dikinase</fullName>
        <ecNumber evidence="9">2.7.9.3</ecNumber>
    </recommendedName>
    <alternativeName>
        <fullName evidence="9">Selenium donor protein</fullName>
    </alternativeName>
    <alternativeName>
        <fullName evidence="9">Selenophosphate synthase</fullName>
    </alternativeName>
</protein>
<dbReference type="GO" id="GO:0000287">
    <property type="term" value="F:magnesium ion binding"/>
    <property type="evidence" value="ECO:0007669"/>
    <property type="project" value="UniProtKB-UniRule"/>
</dbReference>
<dbReference type="Proteomes" id="UP000466039">
    <property type="component" value="Chromosome"/>
</dbReference>
<dbReference type="GO" id="GO:0004756">
    <property type="term" value="F:selenide, water dikinase activity"/>
    <property type="evidence" value="ECO:0007669"/>
    <property type="project" value="UniProtKB-UniRule"/>
</dbReference>
<dbReference type="Pfam" id="PF00586">
    <property type="entry name" value="AIRS"/>
    <property type="match status" value="1"/>
</dbReference>
<comment type="function">
    <text evidence="9">Synthesizes selenophosphate from selenide and ATP.</text>
</comment>
<dbReference type="EC" id="2.7.9.3" evidence="9"/>
<feature type="binding site" evidence="9">
    <location>
        <position position="139"/>
    </location>
    <ligand>
        <name>Mg(2+)</name>
        <dbReference type="ChEBI" id="CHEBI:18420"/>
    </ligand>
</feature>
<evidence type="ECO:0000313" key="12">
    <source>
        <dbReference type="EMBL" id="BBZ63635.1"/>
    </source>
</evidence>
<evidence type="ECO:0000256" key="9">
    <source>
        <dbReference type="HAMAP-Rule" id="MF_00625"/>
    </source>
</evidence>
<dbReference type="SUPFAM" id="SSF56042">
    <property type="entry name" value="PurM C-terminal domain-like"/>
    <property type="match status" value="1"/>
</dbReference>
<keyword evidence="6 9" id="KW-0067">ATP-binding</keyword>
<dbReference type="Pfam" id="PF02769">
    <property type="entry name" value="AIRS_C"/>
    <property type="match status" value="1"/>
</dbReference>
<feature type="binding site" description="in other chain" evidence="9">
    <location>
        <position position="65"/>
    </location>
    <ligand>
        <name>ATP</name>
        <dbReference type="ChEBI" id="CHEBI:30616"/>
        <note>ligand shared between dimeric partners</note>
    </ligand>
</feature>
<gene>
    <name evidence="9 12" type="primary">selD</name>
    <name evidence="12" type="ORF">MMON_49360</name>
</gene>
<feature type="binding site" evidence="9">
    <location>
        <position position="272"/>
    </location>
    <ligand>
        <name>Mg(2+)</name>
        <dbReference type="ChEBI" id="CHEBI:18420"/>
    </ligand>
</feature>
<feature type="site" description="Important for catalytic activity" evidence="9">
    <location>
        <position position="65"/>
    </location>
</feature>
<dbReference type="FunFam" id="3.30.1330.10:FF:000003">
    <property type="entry name" value="Selenide, water dikinase"/>
    <property type="match status" value="1"/>
</dbReference>
<evidence type="ECO:0000256" key="4">
    <source>
        <dbReference type="ARBA" id="ARBA00022741"/>
    </source>
</evidence>
<dbReference type="GO" id="GO:0005524">
    <property type="term" value="F:ATP binding"/>
    <property type="evidence" value="ECO:0007669"/>
    <property type="project" value="UniProtKB-UniRule"/>
</dbReference>
<dbReference type="CDD" id="cd02195">
    <property type="entry name" value="SelD"/>
    <property type="match status" value="1"/>
</dbReference>
<dbReference type="InterPro" id="IPR010918">
    <property type="entry name" value="PurM-like_C_dom"/>
</dbReference>
<keyword evidence="4 9" id="KW-0547">Nucleotide-binding</keyword>
<keyword evidence="7 9" id="KW-0460">Magnesium</keyword>
<evidence type="ECO:0000256" key="6">
    <source>
        <dbReference type="ARBA" id="ARBA00022840"/>
    </source>
</evidence>
<dbReference type="GO" id="GO:0016260">
    <property type="term" value="P:selenocysteine biosynthetic process"/>
    <property type="evidence" value="ECO:0007669"/>
    <property type="project" value="InterPro"/>
</dbReference>
<keyword evidence="3 9" id="KW-0479">Metal-binding</keyword>
<keyword evidence="8 9" id="KW-0711">Selenium</keyword>
<evidence type="ECO:0000256" key="5">
    <source>
        <dbReference type="ARBA" id="ARBA00022777"/>
    </source>
</evidence>
<dbReference type="NCBIfam" id="NF002098">
    <property type="entry name" value="PRK00943.1"/>
    <property type="match status" value="1"/>
</dbReference>
<evidence type="ECO:0000256" key="8">
    <source>
        <dbReference type="ARBA" id="ARBA00023266"/>
    </source>
</evidence>
<comment type="similarity">
    <text evidence="1 9">Belongs to the selenophosphate synthase 1 family. Class I subfamily.</text>
</comment>
<feature type="binding site" evidence="9">
    <location>
        <begin position="187"/>
        <end position="189"/>
    </location>
    <ligand>
        <name>ATP</name>
        <dbReference type="ChEBI" id="CHEBI:30616"/>
        <note>ligand shared between dimeric partners</note>
    </ligand>
</feature>
<dbReference type="PIRSF" id="PIRSF036407">
    <property type="entry name" value="Selenphspht_syn"/>
    <property type="match status" value="1"/>
</dbReference>
<dbReference type="InterPro" id="IPR004536">
    <property type="entry name" value="SPS/SelD"/>
</dbReference>
<reference evidence="12 13" key="1">
    <citation type="journal article" date="2019" name="Emerg. Microbes Infect.">
        <title>Comprehensive subspecies identification of 175 nontuberculous mycobacteria species based on 7547 genomic profiles.</title>
        <authorList>
            <person name="Matsumoto Y."/>
            <person name="Kinjo T."/>
            <person name="Motooka D."/>
            <person name="Nabeya D."/>
            <person name="Jung N."/>
            <person name="Uechi K."/>
            <person name="Horii T."/>
            <person name="Iida T."/>
            <person name="Fujita J."/>
            <person name="Nakamura S."/>
        </authorList>
    </citation>
    <scope>NUCLEOTIDE SEQUENCE [LARGE SCALE GENOMIC DNA]</scope>
    <source>
        <strain evidence="12 13">JCM 15658</strain>
    </source>
</reference>
<evidence type="ECO:0000313" key="13">
    <source>
        <dbReference type="Proteomes" id="UP000466039"/>
    </source>
</evidence>
<dbReference type="GO" id="GO:0005737">
    <property type="term" value="C:cytoplasm"/>
    <property type="evidence" value="ECO:0007669"/>
    <property type="project" value="TreeGrafter"/>
</dbReference>
<keyword evidence="5 9" id="KW-0418">Kinase</keyword>
<feature type="domain" description="PurM-like N-terminal" evidence="10">
    <location>
        <begin position="97"/>
        <end position="205"/>
    </location>
</feature>
<dbReference type="SUPFAM" id="SSF55326">
    <property type="entry name" value="PurM N-terminal domain-like"/>
    <property type="match status" value="1"/>
</dbReference>
<comment type="subunit">
    <text evidence="9">Homodimer.</text>
</comment>
<feature type="domain" description="PurM-like C-terminal" evidence="11">
    <location>
        <begin position="217"/>
        <end position="307"/>
    </location>
</feature>
<comment type="cofactor">
    <cofactor evidence="9">
        <name>Mg(2+)</name>
        <dbReference type="ChEBI" id="CHEBI:18420"/>
    </cofactor>
    <text evidence="9">Binds 1 Mg(2+) ion per monomer.</text>
</comment>
<proteinExistence type="inferred from homology"/>
<dbReference type="PANTHER" id="PTHR10256:SF0">
    <property type="entry name" value="INACTIVE SELENIDE, WATER DIKINASE-LIKE PROTEIN-RELATED"/>
    <property type="match status" value="1"/>
</dbReference>
<keyword evidence="13" id="KW-1185">Reference proteome</keyword>
<dbReference type="InterPro" id="IPR023061">
    <property type="entry name" value="SelD_I"/>
</dbReference>
<feature type="binding site" evidence="9">
    <location>
        <position position="99"/>
    </location>
    <ligand>
        <name>Mg(2+)</name>
        <dbReference type="ChEBI" id="CHEBI:18420"/>
    </ligand>
</feature>
<dbReference type="AlphaFoldDB" id="A0AAD1J1P1"/>
<feature type="active site" evidence="9">
    <location>
        <position position="62"/>
    </location>
</feature>
<dbReference type="PANTHER" id="PTHR10256">
    <property type="entry name" value="SELENIDE, WATER DIKINASE"/>
    <property type="match status" value="1"/>
</dbReference>
<dbReference type="EMBL" id="AP022617">
    <property type="protein sequence ID" value="BBZ63635.1"/>
    <property type="molecule type" value="Genomic_DNA"/>
</dbReference>
<evidence type="ECO:0000256" key="2">
    <source>
        <dbReference type="ARBA" id="ARBA00022679"/>
    </source>
</evidence>